<sequence>MRLLSFSTLIQKILVNEMNGREARFSHKMSIAPFIPVDILIKRFFSTLYSHKKREINTNYRRICSGGHTSLTTSPAGRTKKWAGLSRLFPYVR</sequence>
<organism evidence="1 2">
    <name type="scientific">Ancylostoma ceylanicum</name>
    <dbReference type="NCBI Taxonomy" id="53326"/>
    <lineage>
        <taxon>Eukaryota</taxon>
        <taxon>Metazoa</taxon>
        <taxon>Ecdysozoa</taxon>
        <taxon>Nematoda</taxon>
        <taxon>Chromadorea</taxon>
        <taxon>Rhabditida</taxon>
        <taxon>Rhabditina</taxon>
        <taxon>Rhabditomorpha</taxon>
        <taxon>Strongyloidea</taxon>
        <taxon>Ancylostomatidae</taxon>
        <taxon>Ancylostomatinae</taxon>
        <taxon>Ancylostoma</taxon>
    </lineage>
</organism>
<reference evidence="2" key="1">
    <citation type="journal article" date="2015" name="Nat. Genet.">
        <title>The genome and transcriptome of the zoonotic hookworm Ancylostoma ceylanicum identify infection-specific gene families.</title>
        <authorList>
            <person name="Schwarz E.M."/>
            <person name="Hu Y."/>
            <person name="Antoshechkin I."/>
            <person name="Miller M.M."/>
            <person name="Sternberg P.W."/>
            <person name="Aroian R.V."/>
        </authorList>
    </citation>
    <scope>NUCLEOTIDE SEQUENCE</scope>
    <source>
        <strain evidence="2">HY135</strain>
    </source>
</reference>
<evidence type="ECO:0000313" key="1">
    <source>
        <dbReference type="EMBL" id="EYC31197.1"/>
    </source>
</evidence>
<evidence type="ECO:0000313" key="2">
    <source>
        <dbReference type="Proteomes" id="UP000024635"/>
    </source>
</evidence>
<protein>
    <submittedName>
        <fullName evidence="1">Uncharacterized protein</fullName>
    </submittedName>
</protein>
<keyword evidence="2" id="KW-1185">Reference proteome</keyword>
<dbReference type="EMBL" id="JARK01001340">
    <property type="protein sequence ID" value="EYC31197.1"/>
    <property type="molecule type" value="Genomic_DNA"/>
</dbReference>
<dbReference type="Proteomes" id="UP000024635">
    <property type="component" value="Unassembled WGS sequence"/>
</dbReference>
<name>A0A016VVY3_9BILA</name>
<gene>
    <name evidence="1" type="primary">Acey_s0004.g2015</name>
    <name evidence="1" type="ORF">Y032_0004g2015</name>
</gene>
<dbReference type="AlphaFoldDB" id="A0A016VVY3"/>
<proteinExistence type="predicted"/>
<accession>A0A016VVY3</accession>
<comment type="caution">
    <text evidence="1">The sequence shown here is derived from an EMBL/GenBank/DDBJ whole genome shotgun (WGS) entry which is preliminary data.</text>
</comment>